<keyword evidence="1" id="KW-0472">Membrane</keyword>
<gene>
    <name evidence="2" type="ORF">LCGC14_1494690</name>
</gene>
<proteinExistence type="predicted"/>
<keyword evidence="1" id="KW-1133">Transmembrane helix</keyword>
<sequence>MKDNNKGYFYIDVLHYSTLIINYVIFQLILSSIYLSHEVFYLKNH</sequence>
<dbReference type="EMBL" id="LAZR01010779">
    <property type="protein sequence ID" value="KKM65100.1"/>
    <property type="molecule type" value="Genomic_DNA"/>
</dbReference>
<feature type="transmembrane region" description="Helical" evidence="1">
    <location>
        <begin position="20"/>
        <end position="42"/>
    </location>
</feature>
<organism evidence="2">
    <name type="scientific">marine sediment metagenome</name>
    <dbReference type="NCBI Taxonomy" id="412755"/>
    <lineage>
        <taxon>unclassified sequences</taxon>
        <taxon>metagenomes</taxon>
        <taxon>ecological metagenomes</taxon>
    </lineage>
</organism>
<reference evidence="2" key="1">
    <citation type="journal article" date="2015" name="Nature">
        <title>Complex archaea that bridge the gap between prokaryotes and eukaryotes.</title>
        <authorList>
            <person name="Spang A."/>
            <person name="Saw J.H."/>
            <person name="Jorgensen S.L."/>
            <person name="Zaremba-Niedzwiedzka K."/>
            <person name="Martijn J."/>
            <person name="Lind A.E."/>
            <person name="van Eijk R."/>
            <person name="Schleper C."/>
            <person name="Guy L."/>
            <person name="Ettema T.J."/>
        </authorList>
    </citation>
    <scope>NUCLEOTIDE SEQUENCE</scope>
</reference>
<evidence type="ECO:0000313" key="2">
    <source>
        <dbReference type="EMBL" id="KKM65100.1"/>
    </source>
</evidence>
<comment type="caution">
    <text evidence="2">The sequence shown here is derived from an EMBL/GenBank/DDBJ whole genome shotgun (WGS) entry which is preliminary data.</text>
</comment>
<dbReference type="AlphaFoldDB" id="A0A0F9LL92"/>
<keyword evidence="1" id="KW-0812">Transmembrane</keyword>
<name>A0A0F9LL92_9ZZZZ</name>
<protein>
    <submittedName>
        <fullName evidence="2">Uncharacterized protein</fullName>
    </submittedName>
</protein>
<evidence type="ECO:0000256" key="1">
    <source>
        <dbReference type="SAM" id="Phobius"/>
    </source>
</evidence>
<accession>A0A0F9LL92</accession>